<proteinExistence type="predicted"/>
<dbReference type="Proteomes" id="UP000058925">
    <property type="component" value="Chromosome"/>
</dbReference>
<protein>
    <recommendedName>
        <fullName evidence="3">Zinc-ribbon domain-containing protein</fullName>
    </recommendedName>
</protein>
<organism evidence="1 2">
    <name type="scientific">Candidatus Nitrosocosmicus oleophilus</name>
    <dbReference type="NCBI Taxonomy" id="1353260"/>
    <lineage>
        <taxon>Archaea</taxon>
        <taxon>Nitrososphaerota</taxon>
        <taxon>Nitrososphaeria</taxon>
        <taxon>Nitrososphaerales</taxon>
        <taxon>Nitrososphaeraceae</taxon>
        <taxon>Candidatus Nitrosocosmicus</taxon>
    </lineage>
</organism>
<evidence type="ECO:0000313" key="1">
    <source>
        <dbReference type="EMBL" id="ALI37763.1"/>
    </source>
</evidence>
<dbReference type="EMBL" id="CP012850">
    <property type="protein sequence ID" value="ALI37763.1"/>
    <property type="molecule type" value="Genomic_DNA"/>
</dbReference>
<dbReference type="AlphaFoldDB" id="A0A654M4R5"/>
<evidence type="ECO:0000313" key="2">
    <source>
        <dbReference type="Proteomes" id="UP000058925"/>
    </source>
</evidence>
<reference evidence="2" key="1">
    <citation type="submission" date="2015-10" db="EMBL/GenBank/DDBJ databases">
        <title>Niche specialization of a soil ammonia-oxidizing archaeon, Candidatus Nitrosocosmicus oleophilus.</title>
        <authorList>
            <person name="Jung M.-Y."/>
            <person name="Rhee S.-K."/>
        </authorList>
    </citation>
    <scope>NUCLEOTIDE SEQUENCE [LARGE SCALE GENOMIC DNA]</scope>
    <source>
        <strain evidence="2">MY3</strain>
    </source>
</reference>
<gene>
    <name evidence="1" type="ORF">NMY3_03581</name>
</gene>
<accession>A0A654M4R5</accession>
<keyword evidence="2" id="KW-1185">Reference proteome</keyword>
<name>A0A654M4R5_9ARCH</name>
<sequence length="83" mass="9991">MVVVVNTMKLSRLPREARRTRKPLQENWLKGPKKTFWIQCMYQKCNYYWRYSGGKNWAECPICHSISKVSIARKCFKYNNPET</sequence>
<dbReference type="KEGG" id="taa:NMY3_03581"/>
<evidence type="ECO:0008006" key="3">
    <source>
        <dbReference type="Google" id="ProtNLM"/>
    </source>
</evidence>